<dbReference type="InterPro" id="IPR046347">
    <property type="entry name" value="bZIP_sf"/>
</dbReference>
<feature type="region of interest" description="Disordered" evidence="2">
    <location>
        <begin position="1"/>
        <end position="23"/>
    </location>
</feature>
<dbReference type="STRING" id="1230383.A0A1M8AC23"/>
<dbReference type="PANTHER" id="PTHR37616:SF2">
    <property type="entry name" value="BZIP DOMAIN-CONTAINING PROTEIN"/>
    <property type="match status" value="1"/>
</dbReference>
<feature type="compositionally biased region" description="Polar residues" evidence="2">
    <location>
        <begin position="7"/>
        <end position="18"/>
    </location>
</feature>
<proteinExistence type="predicted"/>
<feature type="coiled-coil region" evidence="1">
    <location>
        <begin position="275"/>
        <end position="309"/>
    </location>
</feature>
<gene>
    <name evidence="4" type="ORF">MSYG_4371</name>
</gene>
<dbReference type="VEuPathDB" id="FungiDB:MSYG_4371"/>
<sequence length="388" mass="42921">MVIMESMDSSHSAGTTSGAVPHDIEPSFNSFRCGSFSRDIADMTSGSPLSEFDQSRLSSNGSPLIHGSDTTPSPPLDNLSLDKDDSGQSGKLLDVEFYNEIHTNDVNSLLYVPSFQDTTSYNPLFPMNGVTPFIQDKKSLQECEQENSLLKSIDPQCISIHNEEPTLETVQASPPEMMSIKTEPTLETADSDQNNTTFTAFTPMRLDEDTSFSIKPLSSLQSRDKTPFDNNDLRPSLDEYNKLSSKEKRQLRNKISARNFRNRRKEYIGLLEDQLTERDSLIKSLQEQVANLRLENTQLQEELRTQKSKTASTMDVSKILSALQRNTQNAETLDSANSRANPRGSPRSQALTIPNTRKDVAVPPRPGSPSSSFWGGVGNMSTLTAAVA</sequence>
<dbReference type="PROSITE" id="PS50217">
    <property type="entry name" value="BZIP"/>
    <property type="match status" value="1"/>
</dbReference>
<feature type="region of interest" description="Disordered" evidence="2">
    <location>
        <begin position="45"/>
        <end position="85"/>
    </location>
</feature>
<feature type="compositionally biased region" description="Basic and acidic residues" evidence="2">
    <location>
        <begin position="222"/>
        <end position="236"/>
    </location>
</feature>
<feature type="compositionally biased region" description="Polar residues" evidence="2">
    <location>
        <begin position="327"/>
        <end position="355"/>
    </location>
</feature>
<feature type="region of interest" description="Disordered" evidence="2">
    <location>
        <begin position="216"/>
        <end position="236"/>
    </location>
</feature>
<evidence type="ECO:0000256" key="2">
    <source>
        <dbReference type="SAM" id="MobiDB-lite"/>
    </source>
</evidence>
<dbReference type="AlphaFoldDB" id="A0A1M8AC23"/>
<evidence type="ECO:0000259" key="3">
    <source>
        <dbReference type="PROSITE" id="PS50217"/>
    </source>
</evidence>
<dbReference type="SUPFAM" id="SSF57959">
    <property type="entry name" value="Leucine zipper domain"/>
    <property type="match status" value="1"/>
</dbReference>
<evidence type="ECO:0000256" key="1">
    <source>
        <dbReference type="SAM" id="Coils"/>
    </source>
</evidence>
<feature type="region of interest" description="Disordered" evidence="2">
    <location>
        <begin position="327"/>
        <end position="378"/>
    </location>
</feature>
<dbReference type="CDD" id="cd14810">
    <property type="entry name" value="bZIP_u1"/>
    <property type="match status" value="1"/>
</dbReference>
<feature type="domain" description="BZIP" evidence="3">
    <location>
        <begin position="243"/>
        <end position="306"/>
    </location>
</feature>
<reference evidence="5" key="1">
    <citation type="journal article" date="2017" name="Nucleic Acids Res.">
        <title>Proteogenomics produces comprehensive and highly accurate protein-coding gene annotation in a complete genome assembly of Malassezia sympodialis.</title>
        <authorList>
            <person name="Zhu Y."/>
            <person name="Engstroem P.G."/>
            <person name="Tellgren-Roth C."/>
            <person name="Baudo C.D."/>
            <person name="Kennell J.C."/>
            <person name="Sun S."/>
            <person name="Billmyre R.B."/>
            <person name="Schroeder M.S."/>
            <person name="Andersson A."/>
            <person name="Holm T."/>
            <person name="Sigurgeirsson B."/>
            <person name="Wu G."/>
            <person name="Sankaranarayanan S.R."/>
            <person name="Siddharthan R."/>
            <person name="Sanyal K."/>
            <person name="Lundeberg J."/>
            <person name="Nystedt B."/>
            <person name="Boekhout T."/>
            <person name="Dawson T.L. Jr."/>
            <person name="Heitman J."/>
            <person name="Scheynius A."/>
            <person name="Lehtioe J."/>
        </authorList>
    </citation>
    <scope>NUCLEOTIDE SEQUENCE [LARGE SCALE GENOMIC DNA]</scope>
    <source>
        <strain evidence="5">ATCC 42132</strain>
    </source>
</reference>
<evidence type="ECO:0000313" key="5">
    <source>
        <dbReference type="Proteomes" id="UP000186303"/>
    </source>
</evidence>
<name>A0A1M8AC23_MALS4</name>
<feature type="compositionally biased region" description="Polar residues" evidence="2">
    <location>
        <begin position="368"/>
        <end position="378"/>
    </location>
</feature>
<dbReference type="PROSITE" id="PS00036">
    <property type="entry name" value="BZIP_BASIC"/>
    <property type="match status" value="1"/>
</dbReference>
<dbReference type="OrthoDB" id="5571888at2759"/>
<dbReference type="Proteomes" id="UP000186303">
    <property type="component" value="Chromosome 8"/>
</dbReference>
<organism evidence="4 5">
    <name type="scientific">Malassezia sympodialis (strain ATCC 42132)</name>
    <name type="common">Atopic eczema-associated yeast</name>
    <dbReference type="NCBI Taxonomy" id="1230383"/>
    <lineage>
        <taxon>Eukaryota</taxon>
        <taxon>Fungi</taxon>
        <taxon>Dikarya</taxon>
        <taxon>Basidiomycota</taxon>
        <taxon>Ustilaginomycotina</taxon>
        <taxon>Malasseziomycetes</taxon>
        <taxon>Malasseziales</taxon>
        <taxon>Malasseziaceae</taxon>
        <taxon>Malassezia</taxon>
    </lineage>
</organism>
<dbReference type="Gene3D" id="1.20.5.170">
    <property type="match status" value="1"/>
</dbReference>
<dbReference type="EMBL" id="LT671828">
    <property type="protein sequence ID" value="SHO80016.1"/>
    <property type="molecule type" value="Genomic_DNA"/>
</dbReference>
<dbReference type="GO" id="GO:0003700">
    <property type="term" value="F:DNA-binding transcription factor activity"/>
    <property type="evidence" value="ECO:0007669"/>
    <property type="project" value="InterPro"/>
</dbReference>
<dbReference type="InterPro" id="IPR004827">
    <property type="entry name" value="bZIP"/>
</dbReference>
<dbReference type="SMART" id="SM00338">
    <property type="entry name" value="BRLZ"/>
    <property type="match status" value="1"/>
</dbReference>
<accession>A0A1M8AC23</accession>
<dbReference type="PANTHER" id="PTHR37616">
    <property type="entry name" value="BZIP TRANSCRIPTION FACTOR 60-LIKE"/>
    <property type="match status" value="1"/>
</dbReference>
<evidence type="ECO:0000313" key="4">
    <source>
        <dbReference type="EMBL" id="SHO80016.1"/>
    </source>
</evidence>
<keyword evidence="1" id="KW-0175">Coiled coil</keyword>
<keyword evidence="5" id="KW-1185">Reference proteome</keyword>
<dbReference type="Pfam" id="PF07716">
    <property type="entry name" value="bZIP_2"/>
    <property type="match status" value="1"/>
</dbReference>
<protein>
    <recommendedName>
        <fullName evidence="3">BZIP domain-containing protein</fullName>
    </recommendedName>
</protein>